<feature type="transmembrane region" description="Helical" evidence="1">
    <location>
        <begin position="46"/>
        <end position="69"/>
    </location>
</feature>
<gene>
    <name evidence="2" type="ORF">RxyAA322_24280</name>
</gene>
<proteinExistence type="predicted"/>
<name>A0A510HL01_9ACTN</name>
<keyword evidence="1" id="KW-1133">Transmembrane helix</keyword>
<dbReference type="EMBL" id="AP019791">
    <property type="protein sequence ID" value="BBL80574.1"/>
    <property type="molecule type" value="Genomic_DNA"/>
</dbReference>
<evidence type="ECO:0000256" key="1">
    <source>
        <dbReference type="SAM" id="Phobius"/>
    </source>
</evidence>
<evidence type="ECO:0000313" key="3">
    <source>
        <dbReference type="Proteomes" id="UP000318065"/>
    </source>
</evidence>
<keyword evidence="3" id="KW-1185">Reference proteome</keyword>
<protein>
    <submittedName>
        <fullName evidence="2">Uncharacterized protein</fullName>
    </submittedName>
</protein>
<accession>A0A510HL01</accession>
<dbReference type="Proteomes" id="UP000318065">
    <property type="component" value="Chromosome"/>
</dbReference>
<dbReference type="AlphaFoldDB" id="A0A510HL01"/>
<evidence type="ECO:0000313" key="2">
    <source>
        <dbReference type="EMBL" id="BBL80574.1"/>
    </source>
</evidence>
<dbReference type="RefSeq" id="WP_143528566.1">
    <property type="nucleotide sequence ID" value="NZ_AP019791.1"/>
</dbReference>
<sequence>MSAALALGLLLLLAGFGGVGYGLYALLHGGRGQSGGIGPLPERGVHVIAGLRMLVVGAVCLVAGGYLLWSYFGG</sequence>
<keyword evidence="1" id="KW-0812">Transmembrane</keyword>
<keyword evidence="1" id="KW-0472">Membrane</keyword>
<reference evidence="2" key="1">
    <citation type="journal article" date="2019" name="Microbiol. Resour. Announc.">
        <title>Complete Genome Sequence of Rubrobacter xylanophilus Strain AA3-22, Isolated from Arima Onsen in Japan.</title>
        <authorList>
            <person name="Tomariguchi N."/>
            <person name="Miyazaki K."/>
        </authorList>
    </citation>
    <scope>NUCLEOTIDE SEQUENCE [LARGE SCALE GENOMIC DNA]</scope>
    <source>
        <strain evidence="2">AA3-22</strain>
    </source>
</reference>
<organism evidence="2 3">
    <name type="scientific">Rubrobacter xylanophilus</name>
    <dbReference type="NCBI Taxonomy" id="49319"/>
    <lineage>
        <taxon>Bacteria</taxon>
        <taxon>Bacillati</taxon>
        <taxon>Actinomycetota</taxon>
        <taxon>Rubrobacteria</taxon>
        <taxon>Rubrobacterales</taxon>
        <taxon>Rubrobacteraceae</taxon>
        <taxon>Rubrobacter</taxon>
    </lineage>
</organism>